<proteinExistence type="predicted"/>
<dbReference type="Gene3D" id="1.10.30.50">
    <property type="match status" value="1"/>
</dbReference>
<reference evidence="2" key="1">
    <citation type="submission" date="2022-08" db="EMBL/GenBank/DDBJ databases">
        <title>Complete genome sequence of 14 non-tuberculosis mycobacteria type-strains.</title>
        <authorList>
            <person name="Igarashi Y."/>
            <person name="Osugi A."/>
            <person name="Mitarai S."/>
        </authorList>
    </citation>
    <scope>NUCLEOTIDE SEQUENCE</scope>
    <source>
        <strain evidence="2">DSM 45575</strain>
    </source>
</reference>
<feature type="compositionally biased region" description="Basic and acidic residues" evidence="1">
    <location>
        <begin position="73"/>
        <end position="83"/>
    </location>
</feature>
<dbReference type="GO" id="GO:0004519">
    <property type="term" value="F:endonuclease activity"/>
    <property type="evidence" value="ECO:0007669"/>
    <property type="project" value="UniProtKB-KW"/>
</dbReference>
<dbReference type="Proteomes" id="UP001055200">
    <property type="component" value="Chromosome"/>
</dbReference>
<keyword evidence="2" id="KW-0540">Nuclease</keyword>
<keyword evidence="2" id="KW-0378">Hydrolase</keyword>
<feature type="compositionally biased region" description="Basic residues" evidence="1">
    <location>
        <begin position="84"/>
        <end position="93"/>
    </location>
</feature>
<name>A0ABY3TXX4_9MYCO</name>
<evidence type="ECO:0000313" key="3">
    <source>
        <dbReference type="Proteomes" id="UP001055200"/>
    </source>
</evidence>
<evidence type="ECO:0000313" key="2">
    <source>
        <dbReference type="EMBL" id="ULN52567.1"/>
    </source>
</evidence>
<gene>
    <name evidence="2" type="ORF">MIU77_17300</name>
</gene>
<evidence type="ECO:0000256" key="1">
    <source>
        <dbReference type="SAM" id="MobiDB-lite"/>
    </source>
</evidence>
<dbReference type="RefSeq" id="WP_240170839.1">
    <property type="nucleotide sequence ID" value="NZ_CP092365.1"/>
</dbReference>
<sequence length="103" mass="11135">MSSWGTGSGASQRVRAEVLTRDGYRCQIGDQGCLGVASVADHTTPIARLGIARRDANDPALLQAACSECHDRKTKREAADGLRAHHARRRARLRLPQQPHPGA</sequence>
<protein>
    <submittedName>
        <fullName evidence="2">HNH endonuclease</fullName>
    </submittedName>
</protein>
<feature type="region of interest" description="Disordered" evidence="1">
    <location>
        <begin position="73"/>
        <end position="103"/>
    </location>
</feature>
<organism evidence="2 3">
    <name type="scientific">Mycolicibacillus parakoreensis</name>
    <dbReference type="NCBI Taxonomy" id="1069221"/>
    <lineage>
        <taxon>Bacteria</taxon>
        <taxon>Bacillati</taxon>
        <taxon>Actinomycetota</taxon>
        <taxon>Actinomycetes</taxon>
        <taxon>Mycobacteriales</taxon>
        <taxon>Mycobacteriaceae</taxon>
        <taxon>Mycolicibacillus</taxon>
    </lineage>
</organism>
<keyword evidence="3" id="KW-1185">Reference proteome</keyword>
<keyword evidence="2" id="KW-0255">Endonuclease</keyword>
<dbReference type="EMBL" id="CP092365">
    <property type="protein sequence ID" value="ULN52567.1"/>
    <property type="molecule type" value="Genomic_DNA"/>
</dbReference>
<accession>A0ABY3TXX4</accession>